<accession>A0A1V1P3M8</accession>
<dbReference type="Gene3D" id="2.60.40.1120">
    <property type="entry name" value="Carboxypeptidase-like, regulatory domain"/>
    <property type="match status" value="1"/>
</dbReference>
<evidence type="ECO:0000313" key="3">
    <source>
        <dbReference type="Proteomes" id="UP000189670"/>
    </source>
</evidence>
<feature type="domain" description="EF-hand" evidence="1">
    <location>
        <begin position="344"/>
        <end position="379"/>
    </location>
</feature>
<dbReference type="AlphaFoldDB" id="A0A1V1P3M8"/>
<dbReference type="Proteomes" id="UP000189670">
    <property type="component" value="Unassembled WGS sequence"/>
</dbReference>
<gene>
    <name evidence="2" type="ORF">OMM_03893</name>
</gene>
<protein>
    <recommendedName>
        <fullName evidence="1">EF-hand domain-containing protein</fullName>
    </recommendedName>
</protein>
<evidence type="ECO:0000313" key="2">
    <source>
        <dbReference type="EMBL" id="ETR69499.1"/>
    </source>
</evidence>
<dbReference type="GO" id="GO:0030246">
    <property type="term" value="F:carbohydrate binding"/>
    <property type="evidence" value="ECO:0007669"/>
    <property type="project" value="InterPro"/>
</dbReference>
<dbReference type="Pfam" id="PF13620">
    <property type="entry name" value="CarboxypepD_reg"/>
    <property type="match status" value="1"/>
</dbReference>
<evidence type="ECO:0000259" key="1">
    <source>
        <dbReference type="PROSITE" id="PS50222"/>
    </source>
</evidence>
<dbReference type="SUPFAM" id="SSF49452">
    <property type="entry name" value="Starch-binding domain-like"/>
    <property type="match status" value="1"/>
</dbReference>
<dbReference type="PROSITE" id="PS50222">
    <property type="entry name" value="EF_HAND_2"/>
    <property type="match status" value="1"/>
</dbReference>
<dbReference type="GO" id="GO:0005509">
    <property type="term" value="F:calcium ion binding"/>
    <property type="evidence" value="ECO:0007669"/>
    <property type="project" value="InterPro"/>
</dbReference>
<dbReference type="EMBL" id="ATBP01000628">
    <property type="protein sequence ID" value="ETR69499.1"/>
    <property type="molecule type" value="Genomic_DNA"/>
</dbReference>
<sequence>MYNSNAKLIMFLLLFIIVDTAYSEGYTITEATAYTITGAEYFIDVDPGEGNGTPLAPKDDAFDSSLEQIDMSNLKLPQDLKIGYHYLYVRMKNQDGIWGLASRQLFKVVGTKTIQAAEYFVNYDPGKGNATPLEINNGKVDISDIDTSDLTVGINRFFIRMQNSEGDWGPARQFDIEVLERPTMQAADYYVNTFPESGEGQPLNAYDGTFDGDTEQFKGILDTANMDIGTYTLFVRAQNSHHRWGEVVSKQFEVRLPPHISGRVFTDIGGWKNLSISNAHVSLAGTSYSATTNDNGDFVIMNMPPGDYTLTINSPDFYPYTQTINWTGKQPIQLNLPPAERGQYTRSDIEKIIRKYDPSMDEKVSLEEAIHALKTVSGFLEE</sequence>
<dbReference type="InterPro" id="IPR002048">
    <property type="entry name" value="EF_hand_dom"/>
</dbReference>
<comment type="caution">
    <text evidence="2">The sequence shown here is derived from an EMBL/GenBank/DDBJ whole genome shotgun (WGS) entry which is preliminary data.</text>
</comment>
<proteinExistence type="predicted"/>
<name>A0A1V1P3M8_9BACT</name>
<organism evidence="2 3">
    <name type="scientific">Candidatus Magnetoglobus multicellularis str. Araruama</name>
    <dbReference type="NCBI Taxonomy" id="890399"/>
    <lineage>
        <taxon>Bacteria</taxon>
        <taxon>Pseudomonadati</taxon>
        <taxon>Thermodesulfobacteriota</taxon>
        <taxon>Desulfobacteria</taxon>
        <taxon>Desulfobacterales</taxon>
        <taxon>Desulfobacteraceae</taxon>
        <taxon>Candidatus Magnetoglobus</taxon>
    </lineage>
</organism>
<dbReference type="InterPro" id="IPR013784">
    <property type="entry name" value="Carb-bd-like_fold"/>
</dbReference>
<reference evidence="3" key="1">
    <citation type="submission" date="2012-11" db="EMBL/GenBank/DDBJ databases">
        <authorList>
            <person name="Lucero-Rivera Y.E."/>
            <person name="Tovar-Ramirez D."/>
        </authorList>
    </citation>
    <scope>NUCLEOTIDE SEQUENCE [LARGE SCALE GENOMIC DNA]</scope>
    <source>
        <strain evidence="3">Araruama</strain>
    </source>
</reference>